<keyword evidence="1" id="KW-0812">Transmembrane</keyword>
<sequence length="197" mass="22327">MSYIVAFASISFYNHYHVKRTKQLSDKINIGHYVIGYIFLFYLVVTLRELIGFPTISQWGREFSSKGTFIYPTIDFLLFDSGIQTSDIINGLLFVPFGFFLPVLWQKYDWLLLTIECTLSAAVVVEIGQLFMAEGMTDVSDVLTSVVGGIIGWGCYRLFRSAIHRVLVPEPGYTFSRFLAAEPYVYLLIAVISVVLS</sequence>
<feature type="transmembrane region" description="Helical" evidence="1">
    <location>
        <begin position="30"/>
        <end position="51"/>
    </location>
</feature>
<keyword evidence="1" id="KW-1133">Transmembrane helix</keyword>
<feature type="domain" description="VanZ-like" evidence="2">
    <location>
        <begin position="49"/>
        <end position="160"/>
    </location>
</feature>
<dbReference type="InterPro" id="IPR053150">
    <property type="entry name" value="Teicoplanin_resist-assoc"/>
</dbReference>
<reference evidence="3 4" key="1">
    <citation type="submission" date="2017-05" db="EMBL/GenBank/DDBJ databases">
        <title>Vagococcus spp. assemblies.</title>
        <authorList>
            <person name="Gulvik C.A."/>
        </authorList>
    </citation>
    <scope>NUCLEOTIDE SEQUENCE [LARGE SCALE GENOMIC DNA]</scope>
    <source>
        <strain evidence="3 4">LMG 24798</strain>
    </source>
</reference>
<feature type="transmembrane region" description="Helical" evidence="1">
    <location>
        <begin position="139"/>
        <end position="159"/>
    </location>
</feature>
<protein>
    <recommendedName>
        <fullName evidence="2">VanZ-like domain-containing protein</fullName>
    </recommendedName>
</protein>
<dbReference type="EMBL" id="NGKC01000011">
    <property type="protein sequence ID" value="RSU10684.1"/>
    <property type="molecule type" value="Genomic_DNA"/>
</dbReference>
<feature type="transmembrane region" description="Helical" evidence="1">
    <location>
        <begin position="88"/>
        <end position="105"/>
    </location>
</feature>
<evidence type="ECO:0000259" key="2">
    <source>
        <dbReference type="Pfam" id="PF04892"/>
    </source>
</evidence>
<accession>A0A430ARK4</accession>
<proteinExistence type="predicted"/>
<gene>
    <name evidence="3" type="ORF">CBF27_10240</name>
</gene>
<evidence type="ECO:0000313" key="3">
    <source>
        <dbReference type="EMBL" id="RSU10684.1"/>
    </source>
</evidence>
<dbReference type="RefSeq" id="WP_126814211.1">
    <property type="nucleotide sequence ID" value="NZ_NGKC01000011.1"/>
</dbReference>
<dbReference type="OrthoDB" id="4822551at2"/>
<keyword evidence="1" id="KW-0472">Membrane</keyword>
<name>A0A430ARK4_9ENTE</name>
<evidence type="ECO:0000256" key="1">
    <source>
        <dbReference type="SAM" id="Phobius"/>
    </source>
</evidence>
<comment type="caution">
    <text evidence="3">The sequence shown here is derived from an EMBL/GenBank/DDBJ whole genome shotgun (WGS) entry which is preliminary data.</text>
</comment>
<evidence type="ECO:0000313" key="4">
    <source>
        <dbReference type="Proteomes" id="UP000286773"/>
    </source>
</evidence>
<organism evidence="3 4">
    <name type="scientific">Vagococcus acidifermentans</name>
    <dbReference type="NCBI Taxonomy" id="564710"/>
    <lineage>
        <taxon>Bacteria</taxon>
        <taxon>Bacillati</taxon>
        <taxon>Bacillota</taxon>
        <taxon>Bacilli</taxon>
        <taxon>Lactobacillales</taxon>
        <taxon>Enterococcaceae</taxon>
        <taxon>Vagococcus</taxon>
    </lineage>
</organism>
<dbReference type="PANTHER" id="PTHR36834">
    <property type="entry name" value="MEMBRANE PROTEIN-RELATED"/>
    <property type="match status" value="1"/>
</dbReference>
<keyword evidence="4" id="KW-1185">Reference proteome</keyword>
<dbReference type="Proteomes" id="UP000286773">
    <property type="component" value="Unassembled WGS sequence"/>
</dbReference>
<dbReference type="AlphaFoldDB" id="A0A430ARK4"/>
<feature type="transmembrane region" description="Helical" evidence="1">
    <location>
        <begin position="111"/>
        <end position="132"/>
    </location>
</feature>
<dbReference type="InterPro" id="IPR006976">
    <property type="entry name" value="VanZ-like"/>
</dbReference>
<dbReference type="Pfam" id="PF04892">
    <property type="entry name" value="VanZ"/>
    <property type="match status" value="1"/>
</dbReference>
<feature type="transmembrane region" description="Helical" evidence="1">
    <location>
        <begin position="179"/>
        <end position="196"/>
    </location>
</feature>
<dbReference type="PANTHER" id="PTHR36834:SF2">
    <property type="entry name" value="MEMBRANE PROTEIN"/>
    <property type="match status" value="1"/>
</dbReference>